<dbReference type="HOGENOM" id="CLU_3153672_0_0_9"/>
<accession>B9YA01</accession>
<organism evidence="1 2">
    <name type="scientific">Holdemania filiformis DSM 12042</name>
    <dbReference type="NCBI Taxonomy" id="545696"/>
    <lineage>
        <taxon>Bacteria</taxon>
        <taxon>Bacillati</taxon>
        <taxon>Bacillota</taxon>
        <taxon>Erysipelotrichia</taxon>
        <taxon>Erysipelotrichales</taxon>
        <taxon>Erysipelotrichaceae</taxon>
        <taxon>Holdemania</taxon>
    </lineage>
</organism>
<name>B9YA01_9FIRM</name>
<sequence>MKIFTILIMKIIQRMKEMIKFILTTFFSACKLKLYSSNGKGRGKEGKI</sequence>
<dbReference type="EMBL" id="ACCF01000159">
    <property type="protein sequence ID" value="EEF67186.1"/>
    <property type="molecule type" value="Genomic_DNA"/>
</dbReference>
<comment type="caution">
    <text evidence="1">The sequence shown here is derived from an EMBL/GenBank/DDBJ whole genome shotgun (WGS) entry which is preliminary data.</text>
</comment>
<dbReference type="AlphaFoldDB" id="B9YA01"/>
<reference evidence="1 2" key="2">
    <citation type="submission" date="2009-02" db="EMBL/GenBank/DDBJ databases">
        <title>Draft genome sequence of Holdemania filiformis DSM 12042.</title>
        <authorList>
            <person name="Sudarsanam P."/>
            <person name="Ley R."/>
            <person name="Guruge J."/>
            <person name="Turnbaugh P.J."/>
            <person name="Mahowald M."/>
            <person name="Liep D."/>
            <person name="Gordon J."/>
        </authorList>
    </citation>
    <scope>NUCLEOTIDE SEQUENCE [LARGE SCALE GENOMIC DNA]</scope>
    <source>
        <strain evidence="1 2">DSM 12042</strain>
    </source>
</reference>
<protein>
    <submittedName>
        <fullName evidence="1">Uncharacterized protein</fullName>
    </submittedName>
</protein>
<dbReference type="STRING" id="545696.HOLDEFILI_02658"/>
<evidence type="ECO:0000313" key="2">
    <source>
        <dbReference type="Proteomes" id="UP000005950"/>
    </source>
</evidence>
<gene>
    <name evidence="1" type="ORF">HOLDEFILI_02658</name>
</gene>
<evidence type="ECO:0000313" key="1">
    <source>
        <dbReference type="EMBL" id="EEF67186.1"/>
    </source>
</evidence>
<proteinExistence type="predicted"/>
<dbReference type="Proteomes" id="UP000005950">
    <property type="component" value="Unassembled WGS sequence"/>
</dbReference>
<reference evidence="1 2" key="1">
    <citation type="submission" date="2008-12" db="EMBL/GenBank/DDBJ databases">
        <authorList>
            <person name="Fulton L."/>
            <person name="Clifton S."/>
            <person name="Fulton B."/>
            <person name="Xu J."/>
            <person name="Minx P."/>
            <person name="Pepin K.H."/>
            <person name="Johnson M."/>
            <person name="Bhonagiri V."/>
            <person name="Nash W.E."/>
            <person name="Mardis E.R."/>
            <person name="Wilson R.K."/>
        </authorList>
    </citation>
    <scope>NUCLEOTIDE SEQUENCE [LARGE SCALE GENOMIC DNA]</scope>
    <source>
        <strain evidence="1 2">DSM 12042</strain>
    </source>
</reference>